<name>A0A9Q1RPE4_9SOLA</name>
<comment type="caution">
    <text evidence="3">The sequence shown here is derived from an EMBL/GenBank/DDBJ whole genome shotgun (WGS) entry which is preliminary data.</text>
</comment>
<organism evidence="3 4">
    <name type="scientific">Anisodus acutangulus</name>
    <dbReference type="NCBI Taxonomy" id="402998"/>
    <lineage>
        <taxon>Eukaryota</taxon>
        <taxon>Viridiplantae</taxon>
        <taxon>Streptophyta</taxon>
        <taxon>Embryophyta</taxon>
        <taxon>Tracheophyta</taxon>
        <taxon>Spermatophyta</taxon>
        <taxon>Magnoliopsida</taxon>
        <taxon>eudicotyledons</taxon>
        <taxon>Gunneridae</taxon>
        <taxon>Pentapetalae</taxon>
        <taxon>asterids</taxon>
        <taxon>lamiids</taxon>
        <taxon>Solanales</taxon>
        <taxon>Solanaceae</taxon>
        <taxon>Solanoideae</taxon>
        <taxon>Hyoscyameae</taxon>
        <taxon>Anisodus</taxon>
    </lineage>
</organism>
<dbReference type="GO" id="GO:0005516">
    <property type="term" value="F:calmodulin binding"/>
    <property type="evidence" value="ECO:0007669"/>
    <property type="project" value="InterPro"/>
</dbReference>
<feature type="region of interest" description="Disordered" evidence="1">
    <location>
        <begin position="102"/>
        <end position="144"/>
    </location>
</feature>
<dbReference type="EMBL" id="JAJAGQ010000002">
    <property type="protein sequence ID" value="KAJ8570447.1"/>
    <property type="molecule type" value="Genomic_DNA"/>
</dbReference>
<accession>A0A9Q1RPE4</accession>
<protein>
    <recommendedName>
        <fullName evidence="2">Calmodulin-binding domain-containing protein</fullName>
    </recommendedName>
</protein>
<dbReference type="InterPro" id="IPR044681">
    <property type="entry name" value="PICBP-like"/>
</dbReference>
<reference evidence="4" key="1">
    <citation type="journal article" date="2023" name="Proc. Natl. Acad. Sci. U.S.A.">
        <title>Genomic and structural basis for evolution of tropane alkaloid biosynthesis.</title>
        <authorList>
            <person name="Wanga Y.-J."/>
            <person name="Taina T."/>
            <person name="Yua J.-Y."/>
            <person name="Lia J."/>
            <person name="Xua B."/>
            <person name="Chenc J."/>
            <person name="D'Auriad J.C."/>
            <person name="Huanga J.-P."/>
            <person name="Huanga S.-X."/>
        </authorList>
    </citation>
    <scope>NUCLEOTIDE SEQUENCE [LARGE SCALE GENOMIC DNA]</scope>
    <source>
        <strain evidence="4">cv. KIB-2019</strain>
    </source>
</reference>
<gene>
    <name evidence="3" type="ORF">K7X08_037419</name>
</gene>
<dbReference type="SMART" id="SM01054">
    <property type="entry name" value="CaM_binding"/>
    <property type="match status" value="2"/>
</dbReference>
<dbReference type="PANTHER" id="PTHR33923">
    <property type="entry name" value="CALMODULIN-BINDING PROTEIN-RELATED"/>
    <property type="match status" value="1"/>
</dbReference>
<dbReference type="PANTHER" id="PTHR33923:SF10">
    <property type="entry name" value="CALMODULIN-BINDING DOMAIN-CONTAINING PROTEIN"/>
    <property type="match status" value="1"/>
</dbReference>
<feature type="domain" description="Calmodulin-binding" evidence="2">
    <location>
        <begin position="590"/>
        <end position="677"/>
    </location>
</feature>
<proteinExistence type="predicted"/>
<dbReference type="Pfam" id="PF07839">
    <property type="entry name" value="CaM_binding"/>
    <property type="match status" value="2"/>
</dbReference>
<evidence type="ECO:0000313" key="4">
    <source>
        <dbReference type="Proteomes" id="UP001152561"/>
    </source>
</evidence>
<evidence type="ECO:0000256" key="1">
    <source>
        <dbReference type="SAM" id="MobiDB-lite"/>
    </source>
</evidence>
<evidence type="ECO:0000259" key="2">
    <source>
        <dbReference type="SMART" id="SM01054"/>
    </source>
</evidence>
<feature type="compositionally biased region" description="Polar residues" evidence="1">
    <location>
        <begin position="122"/>
        <end position="144"/>
    </location>
</feature>
<evidence type="ECO:0000313" key="3">
    <source>
        <dbReference type="EMBL" id="KAJ8570447.1"/>
    </source>
</evidence>
<feature type="compositionally biased region" description="Basic and acidic residues" evidence="1">
    <location>
        <begin position="259"/>
        <end position="270"/>
    </location>
</feature>
<keyword evidence="4" id="KW-1185">Reference proteome</keyword>
<dbReference type="OrthoDB" id="1096728at2759"/>
<feature type="compositionally biased region" description="Polar residues" evidence="1">
    <location>
        <begin position="244"/>
        <end position="255"/>
    </location>
</feature>
<dbReference type="Proteomes" id="UP001152561">
    <property type="component" value="Unassembled WGS sequence"/>
</dbReference>
<feature type="region of interest" description="Disordered" evidence="1">
    <location>
        <begin position="244"/>
        <end position="293"/>
    </location>
</feature>
<sequence>MWKTFWRGKEKRAKCVTTSVSCNDEDRDPDFYHTISLPLPIKSVDNVTTAEEDEIINRELSKNEPFAIKQSSVSDDFIEAKCSTKFSSASACNGAMELEENLQEKDDKATSNEDLDRPSCSIGDSESRNYTPTENAEPNASANNLHVARLPKGKHRRMWTLIHRHVISDEYTESDSKVTCGADEENHKFCAAESSYSLLKFSERESMTTNQDADNQGVEARKFLAIKLVREATERILLPEVQDQSSDNQSVTNEVCTEENFKESNTKNESDEGSITRENIGSPEKQKTEGQVTNEAPKYWSNLKRWILLQRFIKELEKLRKFNPRKPRYLELEPDPEEEKVNLKHQTEDERKRTEEWMLDYALQQAISQLAPTQKRKVGLLVTAFETVVPPQRSNIQKLDEVTTTSSDKVSVDGEGKPEVKEEENLKLEPEARINVSKASHEKEKGISFTASKLCNDCDETQENNTIVPSASECDENKKISEAEDEDGTHRKQVNKQNHISMWHMISQHVLSDVVSKVGSDQLLKGTDDEVNDNKKLAEIITDNSPRDISHYGRSFSRNDVVNLIKEAISQIITTPIQDYHSVGGEQSSTNSFCEEKMIPHAKSKLESPKSKNWSKLKKLILIKRSIKALERARKLNPQPPQLFPPTHDQEQEKVDLRHQMTDERKRAEQWMLDNAM</sequence>
<dbReference type="InterPro" id="IPR012417">
    <property type="entry name" value="CaM-bd_dom_pln"/>
</dbReference>
<dbReference type="AlphaFoldDB" id="A0A9Q1RPE4"/>
<feature type="domain" description="Calmodulin-binding" evidence="2">
    <location>
        <begin position="276"/>
        <end position="390"/>
    </location>
</feature>
<feature type="compositionally biased region" description="Basic and acidic residues" evidence="1">
    <location>
        <begin position="102"/>
        <end position="117"/>
    </location>
</feature>